<feature type="domain" description="Fibronectin type-III" evidence="7">
    <location>
        <begin position="848"/>
        <end position="956"/>
    </location>
</feature>
<dbReference type="CDD" id="cd00110">
    <property type="entry name" value="LamG"/>
    <property type="match status" value="2"/>
</dbReference>
<dbReference type="SMART" id="SM00282">
    <property type="entry name" value="LamG"/>
    <property type="match status" value="2"/>
</dbReference>
<feature type="domain" description="Fibronectin type-III" evidence="7">
    <location>
        <begin position="2126"/>
        <end position="2216"/>
    </location>
</feature>
<evidence type="ECO:0000313" key="8">
    <source>
        <dbReference type="EMBL" id="KAK2843147.1"/>
    </source>
</evidence>
<dbReference type="PANTHER" id="PTHR46957:SF7">
    <property type="entry name" value="USHERIN"/>
    <property type="match status" value="1"/>
</dbReference>
<reference evidence="8" key="1">
    <citation type="submission" date="2023-08" db="EMBL/GenBank/DDBJ databases">
        <title>Pelteobagrus vachellii genome.</title>
        <authorList>
            <person name="Liu H."/>
        </authorList>
    </citation>
    <scope>NUCLEOTIDE SEQUENCE</scope>
    <source>
        <strain evidence="8">PRFRI_2022a</strain>
        <tissue evidence="8">Muscle</tissue>
    </source>
</reference>
<sequence>MEILWAAPAELNGPPPVYHIERTDVSFSDAEGPVIRGRRFTGTDYFRFPSSTLPVNTDFTGVQLSFRTRMEEGLILCALSPGDQEEFVALQMRNGRPYFLFDPQDSVVAISPQDDGGRRYNDNQWHRLIAIRKQALGTIIVDDQYHGSASATSGSTIIGQNTGIFFGGLPENFTIYRQGTGLASLARKGFAGCVRDVLIQRNSSPEADWEPLDWDSALEEHETYRDWEGCPAYSEHGAYFLGHGFLKLEPKLFIGGDDFEISFEFKTDQLNSLLLFAYNINGEDFILAELQGGILSWVLHWGDQRAELSVWVGLSYCDGGWNSVTMLKRGALTRAALNHALEQHRNERGGNLNITSPLYIGGVPAGLQHPALRQYSLLHGFGGCIRDVRLAASGPVLNLVIASCAAVRVNLDGCLSADTSVNCRGNDSILVYSGNEINALDLSLQPFTEYLYRVIASGEGGWTAGPWQRGRSRETAPQSVLPPSRVASVNGSSAEVSWEEPPEVRGVIERYVVKAYSRDSPLSPPISATFNAQWLMGTLSGLAPFSSYNITLTACTQAGCGESLHATSITTPQEAPDDVLPPRALPFTDSLSVYWDPPQKPNGVITYYTLYKDHAEVYQGNNTAFNISGLGVYTPHTFLLSACTEAGCTNSSMVTLYTGQLPPTHMEPPVLTVLDAHSINVRWSSPLEVNGQLQFYTLYQSIPNEEPIVVYNSSELFEDYTLRNLVPGHTYFFQISACTAGGCTISAPSMAQTDESSPEEVPAPSVAYVSPHAINLTWGPPLKPNGVISSYGIWMDGILKQNSSFTSFGTVGLSPWSLHSFRVQACTAQGCALGPSTEVWTSEMPPVGTMPLEILPESSKSLWVKWEAPAKPNGNLSYSVFFTGTFYQPSGENLSETEEPVFETRALLTTATASRWVSARGLLPFSNYSVKVRACNSQGCVESASSSISLPPAAPDGLLPPRLAAATSTSLQVVWLSPSRPNAPGTLRYQLHMKNPATQHILQLVDNETETAFTHLVEDLEPYTEYQFRLLVSNHYGEASSSWVSFRTGQDRPESVDPPMLYEIHPRNATISWSPPSRPNGILTNYNVYQNSQLIITVHANTTSLTLSNLAPYQHYFIQVEACTEMGCTLSTNSHTLHTPAAPPEGVISPQLYSDTPTSVLVNWAPPLHPNGPLESYMLERRVNGSQQISKVATMMPNQTLTYLDSSASLSPWSTYEYRVIATTRQGGSNSSQWEKVTTRPSRPAGIEPPKVLVLGPESVQVTWSDPLFPNGEIERYEIRMPDPRISHTDTSALNCTINGLKPYTNYSVTILTCSGGGGFEGGCTESLPTPVTTLPTIPQGVPALLVIAISESFLTVSWNPPTRPNGPNIRYKLLRRKTQQPLASRPPEDFNHWYHVYAGDKLFHEDKGLSRYTWYEYQLLVYNDVGYASGEVFSGVTLAGPPLHATNVSAQTINHTAILLHWTTPTLQDLQGKVELYFLTVTSIKKSQRLRLDPSVTSVLISDLQPNTEYTLSLTASNGAHNITSPEVTCTTADGEPEGVFPPEIVILNSTSVRVLWAAPLVPNGAITHYSIYLDGRLYTSTDNMSGSLELGGLQPFTVYDVQVEVCTVYACVKSNNTKLTTVEDAPADIAAPTIRLLSSRSIRLEWSSPEQPNGILRGYDIRRTALKPCEELQAKQATLSSTLCSYLQCPINQDFCGNSCYQPEEQVCCENTIYSFKESHLCCNEHYLPAVNLSMSVCCGGNLHRFLPQHQCCGDYYVPIRPGEVCCPDKGNLRVSVGLGDTCCGLMPFSSTAGQICCNGSLHDGYRSQCCGGKLVSKEVVCCGDPHKGTAHTLVPGMACCGEQYINTSMMLCCVGSDQEARAHVLENRTASVKCCGTEVMEQDEECCNGIGFDPDVAVCADRAPHDSIIMEQCRPSALCPASTASRAYCGVCDFNPNLYTCTRVLSQPDMPSSTESSSSSPKTLQPSEPAHARLCPTAEELMYSADPNTYYFTDTNLEPYTMYEYRVYAWNRGGHGFSLPSWVTTKEDVPQGVLPPRWSRVGLRDDIILLNWSSPIKTNGEISHYVVLRDGRERYRGTERSFTDAGGIRPFREYTYQLRACTTAGCTDSPKVVAVTVQGVPEGVGSPAVSALGPKILHITWEAPSKPNGIIREYRLNQTGVGLIHTHTHGEMEHTVQGLQPYTNYSFVLTACTVAGCGASKPSMGRTLQAAPEGIWTIPRHVVVNSTAVDLYWCQPSRPNGLLKRYHLLRDGVSVYDSSPNETKHTDTNLQPNTRYVYELQASTDAGSSVSSQYIIQTPVSTPEKIPTPYNVSVLGPRSVFVSWSLPGVYNSNLPLDYSVLLNAGTERPLSRSAGPHQSLLLDGLDPYTTYEIRVQACQADGCGVGEGISVQTSEALPKALDPPELRATGAAVIEVHWSPPRKPNGLIKAYFLYRRLRGTQEELLVFIWSEGPLEFIDASDFLKPFSEYEYRITAHNSQGSASSSWSSIITLEAEPEGMDMPTVWPMGAYSIFLNWTQPSNPNGIISKYKVVYKQQFRDPTLNSSSITALTVPGDVHQAHVFGLEPYTTYSVCVDAVNRAGSVCSPWATIQTLQASPTGLANFSVEKRECGRTLLLHWSEPASPNGVIKTYNIYSDGNLEFSGLSRQFLFRRLEPYTTYFLVLEACTEAGCTRTVPQPITTEEAPPTSQLPPSAQFIGSKRVELHWVPPGQANGKILQYQVLALNSDEDETVQAKVVCTESDVQAHSFSCNVSDLKPWSRYKFQVQVSNMVGSTNSQWLTVQTKQAPPSGLAAPTVSHLEGRPNELFVNWRPPSEANGVLLSYRIQRDDVSFHFSFESSVLNYTDEDLTAYTNYSYAVIACTVAGCVTSHSTSVRTLEAAPAIVEPPIVSNVTSHSLNASWTVPSIQNGEIVEYILQINNKEVYHGKKLSVQVSELQPHTQYSLILTACTNGGCKTSLPTSTITKEAPPTSMPAPILKVTGPESVEVSWKEPDQPNGVITGYELRRDGHLIYTGMDTRYHDFMLLPSIEYSYTVTANNSQGTATSIAALAHTQPSVPSGVTPPQLQALGPLSVLVQWDPPARANGVIISYSLYTRDPAEPNTKRVIFAPHHTAFQSRSFSLTALKPYHRYEVRVEACTLLGCAASDWSSIQTQEVPPAGQSMPLLELQSDSKGMQNIFFLSWSPPAQANGKILHYELYRRLGEETGSRSTLVYRNISTSYRDHKLLPYTSYEYQVWAVNSAGRTGSPWTMCRTGPAPPEGVSSPTFLHIRATSAVVNIRPPANPNGIVTIYRVFHQKKDSHLLLSEGTSQQQTLHGLMPFTTYSVRVEACTCFMCCSRGPVSEFRTHASVPSQQPPPRLINLTSHSALLEWDEPLQPNGIIESCELLVRTSCPQPLQPVPLPCSIGTVETRFFGKGLSLNVTALHPYTTYEVCVVSYNNMGSTASFWISITTLIEAPVYKEPFVVQSNLTTMFVDWSGSFSLNGPLREYILTESSLRIYRGFHSSIYIPWTSVKTFAFQVICTTHSGSASSPVIKYNTATGLGTTEPTSGGKTGLYASGYRFYTELWFIILMAFVGLLLVALLLGLVLRRALRKPSFSRETAPLQPLQRRSSKYPPNDSYVGPCFDLCSNHASTALHQSDGGMGLTDTKLGINSCGYQSSVSMLRVSSQSQNSHAYSHNSLHRSVSQLIDLQDKKSLPGLTWDTELQGTDNGMFAGDEEFADSLKGFSSVKKEHAVFTDTPL</sequence>
<feature type="domain" description="Fibronectin type-III" evidence="7">
    <location>
        <begin position="3166"/>
        <end position="3262"/>
    </location>
</feature>
<evidence type="ECO:0008006" key="10">
    <source>
        <dbReference type="Google" id="ProtNLM"/>
    </source>
</evidence>
<evidence type="ECO:0000259" key="7">
    <source>
        <dbReference type="PROSITE" id="PS50853"/>
    </source>
</evidence>
<dbReference type="InterPro" id="IPR036116">
    <property type="entry name" value="FN3_sf"/>
</dbReference>
<dbReference type="InterPro" id="IPR013320">
    <property type="entry name" value="ConA-like_dom_sf"/>
</dbReference>
<dbReference type="FunFam" id="2.60.40.10:FF:000819">
    <property type="entry name" value="Usherin"/>
    <property type="match status" value="1"/>
</dbReference>
<dbReference type="FunFam" id="2.60.120.200:FF:000126">
    <property type="entry name" value="usherin"/>
    <property type="match status" value="1"/>
</dbReference>
<feature type="domain" description="Fibronectin type-III" evidence="7">
    <location>
        <begin position="2886"/>
        <end position="2973"/>
    </location>
</feature>
<feature type="domain" description="Fibronectin type-III" evidence="7">
    <location>
        <begin position="1055"/>
        <end position="1142"/>
    </location>
</feature>
<dbReference type="Gene3D" id="2.60.40.10">
    <property type="entry name" value="Immunoglobulins"/>
    <property type="match status" value="29"/>
</dbReference>
<evidence type="ECO:0000256" key="4">
    <source>
        <dbReference type="SAM" id="MobiDB-lite"/>
    </source>
</evidence>
<feature type="domain" description="Fibronectin type-III" evidence="7">
    <location>
        <begin position="2974"/>
        <end position="3058"/>
    </location>
</feature>
<feature type="compositionally biased region" description="Low complexity" evidence="4">
    <location>
        <begin position="1953"/>
        <end position="1971"/>
    </location>
</feature>
<keyword evidence="5" id="KW-1133">Transmembrane helix</keyword>
<feature type="domain" description="Fibronectin type-III" evidence="7">
    <location>
        <begin position="2602"/>
        <end position="2687"/>
    </location>
</feature>
<comment type="caution">
    <text evidence="3">Lacks conserved residue(s) required for the propagation of feature annotation.</text>
</comment>
<feature type="domain" description="Fibronectin type-III" evidence="7">
    <location>
        <begin position="1540"/>
        <end position="1630"/>
    </location>
</feature>
<evidence type="ECO:0000256" key="1">
    <source>
        <dbReference type="ARBA" id="ARBA00004316"/>
    </source>
</evidence>
<feature type="domain" description="Fibronectin type-III" evidence="7">
    <location>
        <begin position="3062"/>
        <end position="3161"/>
    </location>
</feature>
<feature type="transmembrane region" description="Helical" evidence="5">
    <location>
        <begin position="3569"/>
        <end position="3591"/>
    </location>
</feature>
<dbReference type="PROSITE" id="PS50853">
    <property type="entry name" value="FN3"/>
    <property type="match status" value="27"/>
</dbReference>
<feature type="domain" description="Fibronectin type-III" evidence="7">
    <location>
        <begin position="2498"/>
        <end position="2601"/>
    </location>
</feature>
<feature type="domain" description="Fibronectin type-III" evidence="7">
    <location>
        <begin position="3358"/>
        <end position="3458"/>
    </location>
</feature>
<feature type="domain" description="Fibronectin type-III" evidence="7">
    <location>
        <begin position="1143"/>
        <end position="1242"/>
    </location>
</feature>
<dbReference type="InterPro" id="IPR013783">
    <property type="entry name" value="Ig-like_fold"/>
</dbReference>
<dbReference type="FunFam" id="2.60.40.10:FF:001100">
    <property type="entry name" value="Usherin"/>
    <property type="match status" value="1"/>
</dbReference>
<dbReference type="InterPro" id="IPR003961">
    <property type="entry name" value="FN3_dom"/>
</dbReference>
<feature type="domain" description="Fibronectin type-III" evidence="7">
    <location>
        <begin position="1442"/>
        <end position="1539"/>
    </location>
</feature>
<dbReference type="SMART" id="SM00060">
    <property type="entry name" value="FN3"/>
    <property type="match status" value="29"/>
</dbReference>
<dbReference type="PANTHER" id="PTHR46957">
    <property type="entry name" value="CYTOKINE RECEPTOR"/>
    <property type="match status" value="1"/>
</dbReference>
<dbReference type="FunFam" id="2.60.40.10:FF:001211">
    <property type="entry name" value="Usherin"/>
    <property type="match status" value="2"/>
</dbReference>
<evidence type="ECO:0000313" key="9">
    <source>
        <dbReference type="Proteomes" id="UP001187315"/>
    </source>
</evidence>
<evidence type="ECO:0000256" key="2">
    <source>
        <dbReference type="ARBA" id="ARBA00023273"/>
    </source>
</evidence>
<dbReference type="FunFam" id="2.60.40.10:FF:001168">
    <property type="entry name" value="Usherin"/>
    <property type="match status" value="1"/>
</dbReference>
<evidence type="ECO:0000259" key="6">
    <source>
        <dbReference type="PROSITE" id="PS50025"/>
    </source>
</evidence>
<feature type="compositionally biased region" description="Polar residues" evidence="4">
    <location>
        <begin position="1229"/>
        <end position="1241"/>
    </location>
</feature>
<protein>
    <recommendedName>
        <fullName evidence="10">Usherin</fullName>
    </recommendedName>
</protein>
<keyword evidence="5" id="KW-0472">Membrane</keyword>
<feature type="domain" description="Laminin G" evidence="6">
    <location>
        <begin position="35"/>
        <end position="230"/>
    </location>
</feature>
<feature type="domain" description="Fibronectin type-III" evidence="7">
    <location>
        <begin position="1246"/>
        <end position="1337"/>
    </location>
</feature>
<feature type="domain" description="Fibronectin type-III" evidence="7">
    <location>
        <begin position="2403"/>
        <end position="2497"/>
    </location>
</feature>
<dbReference type="FunFam" id="2.60.40.10:FF:001379">
    <property type="entry name" value="Usherin"/>
    <property type="match status" value="1"/>
</dbReference>
<dbReference type="FunFam" id="2.60.40.10:FF:001716">
    <property type="entry name" value="Usherin"/>
    <property type="match status" value="1"/>
</dbReference>
<feature type="region of interest" description="Disordered" evidence="4">
    <location>
        <begin position="466"/>
        <end position="487"/>
    </location>
</feature>
<feature type="domain" description="Fibronectin type-III" evidence="7">
    <location>
        <begin position="2035"/>
        <end position="2125"/>
    </location>
</feature>
<dbReference type="InterPro" id="IPR050713">
    <property type="entry name" value="RTP_Phos/Ushers"/>
</dbReference>
<dbReference type="Pfam" id="PF24748">
    <property type="entry name" value="Galaxin_repeat"/>
    <property type="match status" value="1"/>
</dbReference>
<dbReference type="SUPFAM" id="SSF49899">
    <property type="entry name" value="Concanavalin A-like lectins/glucanases"/>
    <property type="match status" value="2"/>
</dbReference>
<dbReference type="InterPro" id="IPR001791">
    <property type="entry name" value="Laminin_G"/>
</dbReference>
<accession>A0AA88MTZ9</accession>
<feature type="domain" description="Fibronectin type-III" evidence="7">
    <location>
        <begin position="2790"/>
        <end position="2885"/>
    </location>
</feature>
<feature type="domain" description="Fibronectin type-III" evidence="7">
    <location>
        <begin position="760"/>
        <end position="847"/>
    </location>
</feature>
<dbReference type="EMBL" id="JAVHJS010000011">
    <property type="protein sequence ID" value="KAK2843147.1"/>
    <property type="molecule type" value="Genomic_DNA"/>
</dbReference>
<dbReference type="Pfam" id="PF02210">
    <property type="entry name" value="Laminin_G_2"/>
    <property type="match status" value="2"/>
</dbReference>
<dbReference type="Proteomes" id="UP001187315">
    <property type="component" value="Unassembled WGS sequence"/>
</dbReference>
<dbReference type="Gene3D" id="2.60.120.200">
    <property type="match status" value="2"/>
</dbReference>
<keyword evidence="9" id="KW-1185">Reference proteome</keyword>
<dbReference type="FunFam" id="2.60.40.10:FF:002683">
    <property type="entry name" value="Predicted protein"/>
    <property type="match status" value="1"/>
</dbReference>
<evidence type="ECO:0000256" key="3">
    <source>
        <dbReference type="PROSITE-ProRule" id="PRU00122"/>
    </source>
</evidence>
<dbReference type="SUPFAM" id="SSF49265">
    <property type="entry name" value="Fibronectin type III"/>
    <property type="match status" value="17"/>
</dbReference>
<keyword evidence="2" id="KW-0966">Cell projection</keyword>
<dbReference type="Pfam" id="PF00041">
    <property type="entry name" value="fn3"/>
    <property type="match status" value="18"/>
</dbReference>
<proteinExistence type="predicted"/>
<dbReference type="CDD" id="cd00063">
    <property type="entry name" value="FN3"/>
    <property type="match status" value="28"/>
</dbReference>
<feature type="region of interest" description="Disordered" evidence="4">
    <location>
        <begin position="1953"/>
        <end position="1972"/>
    </location>
</feature>
<dbReference type="FunFam" id="2.60.40.10:FF:001285">
    <property type="entry name" value="Usherin"/>
    <property type="match status" value="1"/>
</dbReference>
<dbReference type="FunFam" id="2.60.40.10:FF:001099">
    <property type="entry name" value="Usherin"/>
    <property type="match status" value="1"/>
</dbReference>
<feature type="domain" description="Fibronectin type-III" evidence="7">
    <location>
        <begin position="2691"/>
        <end position="2789"/>
    </location>
</feature>
<dbReference type="FunFam" id="2.60.40.10:FF:001227">
    <property type="entry name" value="Usherin"/>
    <property type="match status" value="1"/>
</dbReference>
<feature type="domain" description="Fibronectin type-III" evidence="7">
    <location>
        <begin position="957"/>
        <end position="1051"/>
    </location>
</feature>
<evidence type="ECO:0000256" key="5">
    <source>
        <dbReference type="SAM" id="Phobius"/>
    </source>
</evidence>
<comment type="subcellular location">
    <subcellularLocation>
        <location evidence="1">Cell projection</location>
    </subcellularLocation>
</comment>
<feature type="region of interest" description="Disordered" evidence="4">
    <location>
        <begin position="1229"/>
        <end position="1250"/>
    </location>
</feature>
<feature type="domain" description="Fibronectin type-III" evidence="7">
    <location>
        <begin position="3263"/>
        <end position="3355"/>
    </location>
</feature>
<keyword evidence="5" id="KW-0812">Transmembrane</keyword>
<feature type="domain" description="Fibronectin type-III" evidence="7">
    <location>
        <begin position="2218"/>
        <end position="2308"/>
    </location>
</feature>
<dbReference type="InterPro" id="IPR056601">
    <property type="entry name" value="Galaxin_dom"/>
</dbReference>
<dbReference type="GO" id="GO:0042995">
    <property type="term" value="C:cell projection"/>
    <property type="evidence" value="ECO:0007669"/>
    <property type="project" value="UniProtKB-SubCell"/>
</dbReference>
<feature type="domain" description="Fibronectin type-III" evidence="7">
    <location>
        <begin position="2309"/>
        <end position="2399"/>
    </location>
</feature>
<dbReference type="PROSITE" id="PS50025">
    <property type="entry name" value="LAM_G_DOMAIN"/>
    <property type="match status" value="2"/>
</dbReference>
<dbReference type="FunFam" id="2.60.40.10:FF:001004">
    <property type="entry name" value="Usherin"/>
    <property type="match status" value="1"/>
</dbReference>
<feature type="domain" description="Fibronectin type-III" evidence="7">
    <location>
        <begin position="575"/>
        <end position="661"/>
    </location>
</feature>
<organism evidence="8 9">
    <name type="scientific">Tachysurus vachellii</name>
    <name type="common">Darkbarbel catfish</name>
    <name type="synonym">Pelteobagrus vachellii</name>
    <dbReference type="NCBI Taxonomy" id="175792"/>
    <lineage>
        <taxon>Eukaryota</taxon>
        <taxon>Metazoa</taxon>
        <taxon>Chordata</taxon>
        <taxon>Craniata</taxon>
        <taxon>Vertebrata</taxon>
        <taxon>Euteleostomi</taxon>
        <taxon>Actinopterygii</taxon>
        <taxon>Neopterygii</taxon>
        <taxon>Teleostei</taxon>
        <taxon>Ostariophysi</taxon>
        <taxon>Siluriformes</taxon>
        <taxon>Bagridae</taxon>
        <taxon>Tachysurus</taxon>
    </lineage>
</organism>
<dbReference type="FunFam" id="2.60.40.10:FF:000915">
    <property type="entry name" value="Usherin"/>
    <property type="match status" value="1"/>
</dbReference>
<feature type="domain" description="Fibronectin type-III" evidence="7">
    <location>
        <begin position="1338"/>
        <end position="1441"/>
    </location>
</feature>
<feature type="domain" description="Laminin G" evidence="6">
    <location>
        <begin position="235"/>
        <end position="414"/>
    </location>
</feature>
<feature type="domain" description="Fibronectin type-III" evidence="7">
    <location>
        <begin position="479"/>
        <end position="574"/>
    </location>
</feature>
<name>A0AA88MTZ9_TACVA</name>
<feature type="domain" description="Fibronectin type-III" evidence="7">
    <location>
        <begin position="662"/>
        <end position="759"/>
    </location>
</feature>
<comment type="caution">
    <text evidence="8">The sequence shown here is derived from an EMBL/GenBank/DDBJ whole genome shotgun (WGS) entry which is preliminary data.</text>
</comment>
<gene>
    <name evidence="8" type="ORF">Q7C36_011362</name>
</gene>
<dbReference type="FunFam" id="2.60.40.10:FF:001030">
    <property type="entry name" value="Usherin"/>
    <property type="match status" value="1"/>
</dbReference>
<dbReference type="FunFam" id="2.60.40.10:FF:001176">
    <property type="entry name" value="Usherin"/>
    <property type="match status" value="1"/>
</dbReference>